<dbReference type="AlphaFoldDB" id="A0A0C2WEG3"/>
<dbReference type="PANTHER" id="PTHR45786">
    <property type="entry name" value="DNA BINDING PROTEIN-LIKE"/>
    <property type="match status" value="1"/>
</dbReference>
<dbReference type="Pfam" id="PF14214">
    <property type="entry name" value="Helitron_like_N"/>
    <property type="match status" value="1"/>
</dbReference>
<evidence type="ECO:0000259" key="1">
    <source>
        <dbReference type="Pfam" id="PF14214"/>
    </source>
</evidence>
<name>A0A0C2WEG3_AMAMK</name>
<evidence type="ECO:0000313" key="2">
    <source>
        <dbReference type="EMBL" id="KIL59782.1"/>
    </source>
</evidence>
<dbReference type="InParanoid" id="A0A0C2WEG3"/>
<dbReference type="PANTHER" id="PTHR45786:SF74">
    <property type="entry name" value="ATP-DEPENDENT DNA HELICASE"/>
    <property type="match status" value="1"/>
</dbReference>
<dbReference type="STRING" id="946122.A0A0C2WEG3"/>
<evidence type="ECO:0000313" key="3">
    <source>
        <dbReference type="Proteomes" id="UP000054549"/>
    </source>
</evidence>
<dbReference type="HOGENOM" id="CLU_001324_5_7_1"/>
<sequence>MNVQCPHCKALHWMAEKLSSSSQRSPKFGMCCNQGKVALPPHPDPPPQIRELYESLEQRCKDFRNNIWKYNRAFAFTSLGVNEVKSLNNGRGPPVFCISGELCHWSGALAPRDGQLPKYAQLYVYEPREAMDARMQQNPGLNRQTMQQLQDYLTVNHQYAGIYRHAWEILRLHPNIENHCVRLHVIPGSDHRRYNLPTVDEPAIVIPNTPFTSRRDILLRARDGPLHRVHDTHSAYCPLQYPLLFLCGTDGWHDMLKQTGTNKRLSQRAFIIYYAFVRPNEFSTILHGGRLFCRYMVDMFASVDQNRLLYLEMNQPKLRASLYSGLEDAVAEGDNNLDLNHLGTRTVLPSSYTGGPRNMSQCYQDSMAIARYYRKVDLFLTMTTNP</sequence>
<organism evidence="2 3">
    <name type="scientific">Amanita muscaria (strain Koide BX008)</name>
    <dbReference type="NCBI Taxonomy" id="946122"/>
    <lineage>
        <taxon>Eukaryota</taxon>
        <taxon>Fungi</taxon>
        <taxon>Dikarya</taxon>
        <taxon>Basidiomycota</taxon>
        <taxon>Agaricomycotina</taxon>
        <taxon>Agaricomycetes</taxon>
        <taxon>Agaricomycetidae</taxon>
        <taxon>Agaricales</taxon>
        <taxon>Pluteineae</taxon>
        <taxon>Amanitaceae</taxon>
        <taxon>Amanita</taxon>
    </lineage>
</organism>
<reference evidence="2 3" key="1">
    <citation type="submission" date="2014-04" db="EMBL/GenBank/DDBJ databases">
        <title>Evolutionary Origins and Diversification of the Mycorrhizal Mutualists.</title>
        <authorList>
            <consortium name="DOE Joint Genome Institute"/>
            <consortium name="Mycorrhizal Genomics Consortium"/>
            <person name="Kohler A."/>
            <person name="Kuo A."/>
            <person name="Nagy L.G."/>
            <person name="Floudas D."/>
            <person name="Copeland A."/>
            <person name="Barry K.W."/>
            <person name="Cichocki N."/>
            <person name="Veneault-Fourrey C."/>
            <person name="LaButti K."/>
            <person name="Lindquist E.A."/>
            <person name="Lipzen A."/>
            <person name="Lundell T."/>
            <person name="Morin E."/>
            <person name="Murat C."/>
            <person name="Riley R."/>
            <person name="Ohm R."/>
            <person name="Sun H."/>
            <person name="Tunlid A."/>
            <person name="Henrissat B."/>
            <person name="Grigoriev I.V."/>
            <person name="Hibbett D.S."/>
            <person name="Martin F."/>
        </authorList>
    </citation>
    <scope>NUCLEOTIDE SEQUENCE [LARGE SCALE GENOMIC DNA]</scope>
    <source>
        <strain evidence="2 3">Koide BX008</strain>
    </source>
</reference>
<dbReference type="InterPro" id="IPR025476">
    <property type="entry name" value="Helitron_helicase-like"/>
</dbReference>
<proteinExistence type="predicted"/>
<dbReference type="EMBL" id="KN818310">
    <property type="protein sequence ID" value="KIL59782.1"/>
    <property type="molecule type" value="Genomic_DNA"/>
</dbReference>
<keyword evidence="3" id="KW-1185">Reference proteome</keyword>
<feature type="domain" description="Helitron helicase-like" evidence="1">
    <location>
        <begin position="273"/>
        <end position="386"/>
    </location>
</feature>
<accession>A0A0C2WEG3</accession>
<dbReference type="OrthoDB" id="2272314at2759"/>
<feature type="non-terminal residue" evidence="2">
    <location>
        <position position="386"/>
    </location>
</feature>
<gene>
    <name evidence="2" type="ORF">M378DRAFT_54879</name>
</gene>
<protein>
    <recommendedName>
        <fullName evidence="1">Helitron helicase-like domain-containing protein</fullName>
    </recommendedName>
</protein>
<dbReference type="Proteomes" id="UP000054549">
    <property type="component" value="Unassembled WGS sequence"/>
</dbReference>